<dbReference type="Proteomes" id="UP000808372">
    <property type="component" value="Chromosome 27"/>
</dbReference>
<dbReference type="Pfam" id="PF03359">
    <property type="entry name" value="GKAP"/>
    <property type="match status" value="1"/>
</dbReference>
<reference evidence="4" key="1">
    <citation type="submission" date="2025-08" db="UniProtKB">
        <authorList>
            <consortium name="RefSeq"/>
        </authorList>
    </citation>
    <scope>IDENTIFICATION</scope>
    <source>
        <tissue evidence="4">White muscle</tissue>
    </source>
</reference>
<feature type="compositionally biased region" description="Basic and acidic residues" evidence="2">
    <location>
        <begin position="206"/>
        <end position="223"/>
    </location>
</feature>
<feature type="compositionally biased region" description="Basic and acidic residues" evidence="2">
    <location>
        <begin position="71"/>
        <end position="85"/>
    </location>
</feature>
<dbReference type="PANTHER" id="PTHR12353:SF4">
    <property type="entry name" value="DISKS LARGE-ASSOCIATED PROTEIN 3"/>
    <property type="match status" value="1"/>
</dbReference>
<protein>
    <submittedName>
        <fullName evidence="4">Disks large-associated protein 2-like</fullName>
    </submittedName>
</protein>
<feature type="compositionally biased region" description="Gly residues" evidence="2">
    <location>
        <begin position="757"/>
        <end position="770"/>
    </location>
</feature>
<dbReference type="PANTHER" id="PTHR12353">
    <property type="entry name" value="DISKS LARGE-ASSOCIATED PROTEIN DAP SAP90/PSD-95-ASSOCIATED PROTEIN"/>
    <property type="match status" value="1"/>
</dbReference>
<feature type="compositionally biased region" description="Basic and acidic residues" evidence="2">
    <location>
        <begin position="1079"/>
        <end position="1092"/>
    </location>
</feature>
<dbReference type="GO" id="GO:0060090">
    <property type="term" value="F:molecular adaptor activity"/>
    <property type="evidence" value="ECO:0007669"/>
    <property type="project" value="TreeGrafter"/>
</dbReference>
<evidence type="ECO:0000313" key="3">
    <source>
        <dbReference type="Proteomes" id="UP000808372"/>
    </source>
</evidence>
<dbReference type="InterPro" id="IPR005026">
    <property type="entry name" value="SAPAP"/>
</dbReference>
<feature type="region of interest" description="Disordered" evidence="2">
    <location>
        <begin position="622"/>
        <end position="740"/>
    </location>
</feature>
<dbReference type="KEGG" id="snh:120021991"/>
<dbReference type="GO" id="GO:0023052">
    <property type="term" value="P:signaling"/>
    <property type="evidence" value="ECO:0007669"/>
    <property type="project" value="InterPro"/>
</dbReference>
<feature type="compositionally biased region" description="Basic and acidic residues" evidence="2">
    <location>
        <begin position="253"/>
        <end position="267"/>
    </location>
</feature>
<organism evidence="3 4">
    <name type="scientific">Salvelinus namaycush</name>
    <name type="common">Lake trout</name>
    <name type="synonym">Salmo namaycush</name>
    <dbReference type="NCBI Taxonomy" id="8040"/>
    <lineage>
        <taxon>Eukaryota</taxon>
        <taxon>Metazoa</taxon>
        <taxon>Chordata</taxon>
        <taxon>Craniata</taxon>
        <taxon>Vertebrata</taxon>
        <taxon>Euteleostomi</taxon>
        <taxon>Actinopterygii</taxon>
        <taxon>Neopterygii</taxon>
        <taxon>Teleostei</taxon>
        <taxon>Protacanthopterygii</taxon>
        <taxon>Salmoniformes</taxon>
        <taxon>Salmonidae</taxon>
        <taxon>Salmoninae</taxon>
        <taxon>Salvelinus</taxon>
    </lineage>
</organism>
<feature type="region of interest" description="Disordered" evidence="2">
    <location>
        <begin position="142"/>
        <end position="165"/>
    </location>
</feature>
<feature type="compositionally biased region" description="Low complexity" evidence="2">
    <location>
        <begin position="286"/>
        <end position="296"/>
    </location>
</feature>
<feature type="compositionally biased region" description="Basic and acidic residues" evidence="2">
    <location>
        <begin position="724"/>
        <end position="736"/>
    </location>
</feature>
<feature type="region of interest" description="Disordered" evidence="2">
    <location>
        <begin position="446"/>
        <end position="466"/>
    </location>
</feature>
<feature type="compositionally biased region" description="Pro residues" evidence="2">
    <location>
        <begin position="88"/>
        <end position="97"/>
    </location>
</feature>
<evidence type="ECO:0000313" key="4">
    <source>
        <dbReference type="RefSeq" id="XP_038821723.1"/>
    </source>
</evidence>
<sequence length="1194" mass="129100">MSKMLKNITSGQRESGAALSRPQRPLSARVAHHAPPVSSMKGYHVSRSLSQHSSGGGHTQCDPGPGPGSVREYHRHPSEHYDRAGHPFYPPGGPPEPQALEHRSHAHSGGGTFPRSHPSQHPPTQQLYDSCEDCLSTVGGHGGKMHRMPPNLQDQSLPFHPDGFHTLQYQRRASGAEQRSESPSRIRHLVHSVQKLFAKSHSLEAPSKREYNGTRGGEYRERGGGGPRSGGEEGGGHNNSGHQSRSARRSKSRERSKSGDGRHESSGRRHRSRTAGWWSSDDNLDSDSSFLVTGGNTRPGGRGGGRGGYPTGHESLDAAIQELTMKKLPKQGSVPPGPGPGECMACTTLALAGGEGQHSLKRSTWSAMTVSQAREVYPSSVRGGGGGGGGGGGEGGYDKALVPLENKLKERTFHYLQVPSDGVEWGGPDGGGEIPCRRMRSGSYVKAMGDDDSQDSDASPKASPKTTIIAQREAFRRSVSMDHRSSTTKYSCKECVDSTLPYANSRTKPKSHARSRSYTRSLTSSQLGDSLNRQFEAVCETMFGEIESQAVEALDLPGCFRTRSHSYVRAIQAGCSQDDDCLSVFSISGPQGSIKGGAVFPYRKGGPPPLPPRLSKPIISVRAQSSTESTQDTYFQNTGQPALGRPRQHHSHSVDLGITDGRSTKERGYYTGPGQGRSRQHSNSAESLDGVLRGGRELMPYGGGGQGPIRVKHSGSADSLLEGPRGRERGERDVRRAGGSLWKSASLPQNSMVLSKMGGGGGGRGGGGVGQEENKTEGRGRNWRPSIAVQVDSSGTLSDSDAESKALRGVHSIGVQVEEDKRRARFKRSNSVTAGVQADLDPEGGYPGLTFAVPTQDKSLQFPGLTFAVPTQDKSPQFGCSFQRHSSEPGSADQYAEYHRTVHTQGQWAYREDYVQDGYATDPHQIPPLPPRAHSPLPLAADRGGWTGTPQPSLEGGPRSLPDSGRASPCLRDGEFFLRLLQMEVERMEGWCQNMEREAEENELPEEVLELIRNAVGRAQMLMSQKVQQFFRLCQQSVDPSAYPQPTSQDLSGLWDLLQLNMEDVRVKFQHLQRLKDSDWRLPPDKKDDKKLPPPLPKKPAGGVSGSLRADSVSDPPVQRGVGGGGGVLVMARSGGVGRAVPVREKSLDLGDRQRTEARRRLLQTKRSASFRQNSATESADSIEIYIPEAQTRL</sequence>
<proteinExistence type="inferred from homology"/>
<gene>
    <name evidence="4" type="primary">LOC120021991</name>
</gene>
<feature type="region of interest" description="Disordered" evidence="2">
    <location>
        <begin position="919"/>
        <end position="966"/>
    </location>
</feature>
<feature type="compositionally biased region" description="Polar residues" evidence="2">
    <location>
        <begin position="622"/>
        <end position="640"/>
    </location>
</feature>
<feature type="region of interest" description="Disordered" evidence="2">
    <location>
        <begin position="503"/>
        <end position="525"/>
    </location>
</feature>
<feature type="region of interest" description="Disordered" evidence="2">
    <location>
        <begin position="754"/>
        <end position="786"/>
    </location>
</feature>
<name>A0A8U0PBY3_SALNM</name>
<evidence type="ECO:0000256" key="2">
    <source>
        <dbReference type="SAM" id="MobiDB-lite"/>
    </source>
</evidence>
<dbReference type="AlphaFoldDB" id="A0A8U0PBY3"/>
<dbReference type="GO" id="GO:0099572">
    <property type="term" value="C:postsynaptic specialization"/>
    <property type="evidence" value="ECO:0007669"/>
    <property type="project" value="TreeGrafter"/>
</dbReference>
<feature type="compositionally biased region" description="Polar residues" evidence="2">
    <location>
        <begin position="117"/>
        <end position="127"/>
    </location>
</feature>
<feature type="compositionally biased region" description="Basic residues" evidence="2">
    <location>
        <begin position="507"/>
        <end position="517"/>
    </location>
</feature>
<comment type="similarity">
    <text evidence="1">Belongs to the SAPAP family.</text>
</comment>
<dbReference type="GeneID" id="120021991"/>
<feature type="region of interest" description="Disordered" evidence="2">
    <location>
        <begin position="1079"/>
        <end position="1124"/>
    </location>
</feature>
<feature type="region of interest" description="Disordered" evidence="2">
    <location>
        <begin position="197"/>
        <end position="313"/>
    </location>
</feature>
<keyword evidence="3" id="KW-1185">Reference proteome</keyword>
<evidence type="ECO:0000256" key="1">
    <source>
        <dbReference type="ARBA" id="ARBA00008839"/>
    </source>
</evidence>
<feature type="region of interest" description="Disordered" evidence="2">
    <location>
        <begin position="1"/>
        <end position="127"/>
    </location>
</feature>
<dbReference type="RefSeq" id="XP_038821723.1">
    <property type="nucleotide sequence ID" value="XM_038965795.1"/>
</dbReference>
<dbReference type="GO" id="GO:0098978">
    <property type="term" value="C:glutamatergic synapse"/>
    <property type="evidence" value="ECO:0007669"/>
    <property type="project" value="TreeGrafter"/>
</dbReference>
<accession>A0A8U0PBY3</accession>
<feature type="compositionally biased region" description="Gly residues" evidence="2">
    <location>
        <begin position="297"/>
        <end position="310"/>
    </location>
</feature>